<dbReference type="AlphaFoldDB" id="B1V274"/>
<proteinExistence type="predicted"/>
<protein>
    <submittedName>
        <fullName evidence="1">Putative transporter</fullName>
    </submittedName>
</protein>
<sequence>MDEFKRVMEEVIKSCIKERKKRKKKNYLWNQVRRFYFISY</sequence>
<dbReference type="EMBL" id="ABOO01000013">
    <property type="protein sequence ID" value="EDT72064.1"/>
    <property type="molecule type" value="Genomic_DNA"/>
</dbReference>
<accession>B1V274</accession>
<name>B1V274_CLOPF</name>
<evidence type="ECO:0000313" key="2">
    <source>
        <dbReference type="Proteomes" id="UP000003188"/>
    </source>
</evidence>
<evidence type="ECO:0000313" key="1">
    <source>
        <dbReference type="EMBL" id="EDT72064.1"/>
    </source>
</evidence>
<reference evidence="1 2" key="1">
    <citation type="submission" date="2008-03" db="EMBL/GenBank/DDBJ databases">
        <authorList>
            <person name="Paulsen I."/>
            <person name="Sebastian Y."/>
        </authorList>
    </citation>
    <scope>NUCLEOTIDE SEQUENCE [LARGE SCALE GENOMIC DNA]</scope>
    <source>
        <strain evidence="2">D str. JGS1721</strain>
    </source>
</reference>
<dbReference type="Proteomes" id="UP000003188">
    <property type="component" value="Unassembled WGS sequence"/>
</dbReference>
<gene>
    <name evidence="1" type="ORF">CJD_0063</name>
</gene>
<organism evidence="1 2">
    <name type="scientific">Clostridium perfringens D str. JGS1721</name>
    <dbReference type="NCBI Taxonomy" id="488537"/>
    <lineage>
        <taxon>Bacteria</taxon>
        <taxon>Bacillati</taxon>
        <taxon>Bacillota</taxon>
        <taxon>Clostridia</taxon>
        <taxon>Eubacteriales</taxon>
        <taxon>Clostridiaceae</taxon>
        <taxon>Clostridium</taxon>
    </lineage>
</organism>
<comment type="caution">
    <text evidence="1">The sequence shown here is derived from an EMBL/GenBank/DDBJ whole genome shotgun (WGS) entry which is preliminary data.</text>
</comment>